<dbReference type="AlphaFoldDB" id="A0A251S937"/>
<sequence>MVPRTTQQTLIEVWFIFISPKLSMDFLSIEVQDRWMTSLKENITKADFTFSIHQP</sequence>
<gene>
    <name evidence="1" type="ORF">HannXRQ_Chr15g0481171</name>
</gene>
<evidence type="ECO:0000313" key="2">
    <source>
        <dbReference type="Proteomes" id="UP000215914"/>
    </source>
</evidence>
<proteinExistence type="predicted"/>
<accession>A0A251S937</accession>
<reference evidence="2" key="1">
    <citation type="journal article" date="2017" name="Nature">
        <title>The sunflower genome provides insights into oil metabolism, flowering and Asterid evolution.</title>
        <authorList>
            <person name="Badouin H."/>
            <person name="Gouzy J."/>
            <person name="Grassa C.J."/>
            <person name="Murat F."/>
            <person name="Staton S.E."/>
            <person name="Cottret L."/>
            <person name="Lelandais-Briere C."/>
            <person name="Owens G.L."/>
            <person name="Carrere S."/>
            <person name="Mayjonade B."/>
            <person name="Legrand L."/>
            <person name="Gill N."/>
            <person name="Kane N.C."/>
            <person name="Bowers J.E."/>
            <person name="Hubner S."/>
            <person name="Bellec A."/>
            <person name="Berard A."/>
            <person name="Berges H."/>
            <person name="Blanchet N."/>
            <person name="Boniface M.C."/>
            <person name="Brunel D."/>
            <person name="Catrice O."/>
            <person name="Chaidir N."/>
            <person name="Claudel C."/>
            <person name="Donnadieu C."/>
            <person name="Faraut T."/>
            <person name="Fievet G."/>
            <person name="Helmstetter N."/>
            <person name="King M."/>
            <person name="Knapp S.J."/>
            <person name="Lai Z."/>
            <person name="Le Paslier M.C."/>
            <person name="Lippi Y."/>
            <person name="Lorenzon L."/>
            <person name="Mandel J.R."/>
            <person name="Marage G."/>
            <person name="Marchand G."/>
            <person name="Marquand E."/>
            <person name="Bret-Mestries E."/>
            <person name="Morien E."/>
            <person name="Nambeesan S."/>
            <person name="Nguyen T."/>
            <person name="Pegot-Espagnet P."/>
            <person name="Pouilly N."/>
            <person name="Raftis F."/>
            <person name="Sallet E."/>
            <person name="Schiex T."/>
            <person name="Thomas J."/>
            <person name="Vandecasteele C."/>
            <person name="Vares D."/>
            <person name="Vear F."/>
            <person name="Vautrin S."/>
            <person name="Crespi M."/>
            <person name="Mangin B."/>
            <person name="Burke J.M."/>
            <person name="Salse J."/>
            <person name="Munos S."/>
            <person name="Vincourt P."/>
            <person name="Rieseberg L.H."/>
            <person name="Langlade N.B."/>
        </authorList>
    </citation>
    <scope>NUCLEOTIDE SEQUENCE [LARGE SCALE GENOMIC DNA]</scope>
    <source>
        <strain evidence="2">cv. SF193</strain>
    </source>
</reference>
<dbReference type="Proteomes" id="UP000215914">
    <property type="component" value="Chromosome 15"/>
</dbReference>
<organism evidence="1 2">
    <name type="scientific">Helianthus annuus</name>
    <name type="common">Common sunflower</name>
    <dbReference type="NCBI Taxonomy" id="4232"/>
    <lineage>
        <taxon>Eukaryota</taxon>
        <taxon>Viridiplantae</taxon>
        <taxon>Streptophyta</taxon>
        <taxon>Embryophyta</taxon>
        <taxon>Tracheophyta</taxon>
        <taxon>Spermatophyta</taxon>
        <taxon>Magnoliopsida</taxon>
        <taxon>eudicotyledons</taxon>
        <taxon>Gunneridae</taxon>
        <taxon>Pentapetalae</taxon>
        <taxon>asterids</taxon>
        <taxon>campanulids</taxon>
        <taxon>Asterales</taxon>
        <taxon>Asteraceae</taxon>
        <taxon>Asteroideae</taxon>
        <taxon>Heliantheae alliance</taxon>
        <taxon>Heliantheae</taxon>
        <taxon>Helianthus</taxon>
    </lineage>
</organism>
<dbReference type="InParanoid" id="A0A251S937"/>
<evidence type="ECO:0000313" key="1">
    <source>
        <dbReference type="EMBL" id="OTF95263.1"/>
    </source>
</evidence>
<protein>
    <submittedName>
        <fullName evidence="1">Uncharacterized protein</fullName>
    </submittedName>
</protein>
<dbReference type="EMBL" id="CM007904">
    <property type="protein sequence ID" value="OTF95263.1"/>
    <property type="molecule type" value="Genomic_DNA"/>
</dbReference>
<name>A0A251S937_HELAN</name>
<keyword evidence="2" id="KW-1185">Reference proteome</keyword>